<keyword evidence="4" id="KW-0282">Flagellum</keyword>
<organism evidence="4 5">
    <name type="scientific">Enterobacter cloacae</name>
    <dbReference type="NCBI Taxonomy" id="550"/>
    <lineage>
        <taxon>Bacteria</taxon>
        <taxon>Pseudomonadati</taxon>
        <taxon>Pseudomonadota</taxon>
        <taxon>Gammaproteobacteria</taxon>
        <taxon>Enterobacterales</taxon>
        <taxon>Enterobacteriaceae</taxon>
        <taxon>Enterobacter</taxon>
        <taxon>Enterobacter cloacae complex</taxon>
    </lineage>
</organism>
<dbReference type="AlphaFoldDB" id="A0A7H8UAV1"/>
<keyword evidence="3" id="KW-1005">Bacterial flagellum biogenesis</keyword>
<dbReference type="RefSeq" id="WP_176609059.1">
    <property type="nucleotide sequence ID" value="NZ_CP056117.1"/>
</dbReference>
<dbReference type="Proteomes" id="UP000509421">
    <property type="component" value="Chromosome"/>
</dbReference>
<dbReference type="GO" id="GO:0044780">
    <property type="term" value="P:bacterial-type flagellum assembly"/>
    <property type="evidence" value="ECO:0007669"/>
    <property type="project" value="InterPro"/>
</dbReference>
<name>A0A7H8UAV1_ENTCL</name>
<protein>
    <submittedName>
        <fullName evidence="4">Flagellar protein FlgN</fullName>
    </submittedName>
</protein>
<evidence type="ECO:0000256" key="3">
    <source>
        <dbReference type="ARBA" id="ARBA00022795"/>
    </source>
</evidence>
<evidence type="ECO:0000256" key="1">
    <source>
        <dbReference type="ARBA" id="ARBA00002397"/>
    </source>
</evidence>
<evidence type="ECO:0000313" key="5">
    <source>
        <dbReference type="Proteomes" id="UP000509421"/>
    </source>
</evidence>
<comment type="similarity">
    <text evidence="2">Belongs to the FlgN family.</text>
</comment>
<dbReference type="InterPro" id="IPR007809">
    <property type="entry name" value="FlgN-like"/>
</dbReference>
<gene>
    <name evidence="4" type="ORF">HWQ14_04390</name>
</gene>
<sequence length="145" mass="16230">MTNAAQRVKTLIQDMAEDRKHYSALTALLDTQRRHIVARDSAALETLNAQLMAIYQQLSKNSQQRYKLLNELGITPNAEGIKSLIARLPATHRPTVSALWKGLQQQATACQRANDYNGALINMQQEILGNLLNSSAPENWLYQEG</sequence>
<keyword evidence="4" id="KW-0966">Cell projection</keyword>
<evidence type="ECO:0000256" key="2">
    <source>
        <dbReference type="ARBA" id="ARBA00007703"/>
    </source>
</evidence>
<accession>A0A7H8UAV1</accession>
<comment type="function">
    <text evidence="1">Required for the efficient initiation of filament assembly.</text>
</comment>
<dbReference type="InterPro" id="IPR036679">
    <property type="entry name" value="FlgN-like_sf"/>
</dbReference>
<proteinExistence type="inferred from homology"/>
<evidence type="ECO:0000313" key="4">
    <source>
        <dbReference type="EMBL" id="QKZ96978.1"/>
    </source>
</evidence>
<dbReference type="Pfam" id="PF05130">
    <property type="entry name" value="FlgN"/>
    <property type="match status" value="1"/>
</dbReference>
<dbReference type="SUPFAM" id="SSF140566">
    <property type="entry name" value="FlgN-like"/>
    <property type="match status" value="1"/>
</dbReference>
<reference evidence="4 5" key="1">
    <citation type="submission" date="2020-06" db="EMBL/GenBank/DDBJ databases">
        <title>Long-read sequencing of DSM26481-BlokeschLab.</title>
        <authorList>
            <person name="Blokesch M."/>
        </authorList>
    </citation>
    <scope>NUCLEOTIDE SEQUENCE [LARGE SCALE GENOMIC DNA]</scope>
    <source>
        <strain evidence="4 5">DSM 26481</strain>
    </source>
</reference>
<dbReference type="EMBL" id="CP056117">
    <property type="protein sequence ID" value="QKZ96978.1"/>
    <property type="molecule type" value="Genomic_DNA"/>
</dbReference>
<keyword evidence="4" id="KW-0969">Cilium</keyword>
<dbReference type="Gene3D" id="1.20.58.300">
    <property type="entry name" value="FlgN-like"/>
    <property type="match status" value="1"/>
</dbReference>